<feature type="domain" description="Type I restriction modification DNA specificity" evidence="4">
    <location>
        <begin position="8"/>
        <end position="171"/>
    </location>
</feature>
<dbReference type="EC" id="3.1.21.-" evidence="5"/>
<dbReference type="PANTHER" id="PTHR43140">
    <property type="entry name" value="TYPE-1 RESTRICTION ENZYME ECOKI SPECIFICITY PROTEIN"/>
    <property type="match status" value="1"/>
</dbReference>
<evidence type="ECO:0000259" key="4">
    <source>
        <dbReference type="Pfam" id="PF01420"/>
    </source>
</evidence>
<keyword evidence="5" id="KW-0540">Nuclease</keyword>
<comment type="caution">
    <text evidence="5">The sequence shown here is derived from an EMBL/GenBank/DDBJ whole genome shotgun (WGS) entry which is preliminary data.</text>
</comment>
<dbReference type="InterPro" id="IPR051212">
    <property type="entry name" value="Type-I_RE_S_subunit"/>
</dbReference>
<dbReference type="EMBL" id="JAVKPK010000060">
    <property type="protein sequence ID" value="MDR7666643.1"/>
    <property type="molecule type" value="Genomic_DNA"/>
</dbReference>
<dbReference type="CDD" id="cd17262">
    <property type="entry name" value="RMtype1_S_Aco12261I-TRD2-CR2"/>
    <property type="match status" value="1"/>
</dbReference>
<evidence type="ECO:0000313" key="5">
    <source>
        <dbReference type="EMBL" id="MDR7666643.1"/>
    </source>
</evidence>
<dbReference type="Gene3D" id="3.90.220.20">
    <property type="entry name" value="DNA methylase specificity domains"/>
    <property type="match status" value="2"/>
</dbReference>
<dbReference type="Proteomes" id="UP001246244">
    <property type="component" value="Unassembled WGS sequence"/>
</dbReference>
<accession>A0ABU2D3T2</accession>
<proteinExistence type="inferred from homology"/>
<dbReference type="SUPFAM" id="SSF116734">
    <property type="entry name" value="DNA methylase specificity domain"/>
    <property type="match status" value="2"/>
</dbReference>
<dbReference type="GO" id="GO:0004519">
    <property type="term" value="F:endonuclease activity"/>
    <property type="evidence" value="ECO:0007669"/>
    <property type="project" value="UniProtKB-KW"/>
</dbReference>
<dbReference type="RefSeq" id="WP_310576672.1">
    <property type="nucleotide sequence ID" value="NZ_JAVKPK010000060.1"/>
</dbReference>
<dbReference type="PANTHER" id="PTHR43140:SF1">
    <property type="entry name" value="TYPE I RESTRICTION ENZYME ECOKI SPECIFICITY SUBUNIT"/>
    <property type="match status" value="1"/>
</dbReference>
<evidence type="ECO:0000313" key="6">
    <source>
        <dbReference type="Proteomes" id="UP001246244"/>
    </source>
</evidence>
<comment type="similarity">
    <text evidence="1">Belongs to the type-I restriction system S methylase family.</text>
</comment>
<reference evidence="6" key="1">
    <citation type="submission" date="2023-07" db="EMBL/GenBank/DDBJ databases">
        <title>Whole-genome sequencing of a new Methanosarcina sp. Z-7115.</title>
        <authorList>
            <person name="Zhilina T.N."/>
            <person name="Merkel A.Y."/>
        </authorList>
    </citation>
    <scope>NUCLEOTIDE SEQUENCE [LARGE SCALE GENOMIC DNA]</scope>
    <source>
        <strain evidence="6">Z-7115</strain>
    </source>
</reference>
<feature type="domain" description="Type I restriction modification DNA specificity" evidence="4">
    <location>
        <begin position="293"/>
        <end position="416"/>
    </location>
</feature>
<dbReference type="Pfam" id="PF01420">
    <property type="entry name" value="Methylase_S"/>
    <property type="match status" value="2"/>
</dbReference>
<sequence>MQQNIELPEGWISAKFEEIIQNFDGKRVPLKSSDRKKRQGQYPYYGASGIIDYIDDYIFDGEFLLISEDGANLVARNTPIAFIAKGRFWVNNHAHIVKTYSNIPLGYLSFFFNSTDLLPFITGSAQPKLTQGNLNNIEILLPPLPEQHRIVSAIGALFACLDATNEKLDRVPEILKRFRQSVLAASCNGRLTEAWREEYKQNLECKHDLECIDFLNNLIENFDAYVPSDYDPIIPQSIPEEWELSRCHNLCDNNRAVTYGVIKLGQPVEDGIPTLRSSDVRWLKIDKNHVKCISPEIASNYSRTFLKGGEILVTVRGTLGGVAVVPQDMAGFNISREVAVIPLINGLNSHFFSYAIASKWSQNWLSEMTKGVAYTGINIKDLKNLPLPVPPIPEQKEIVRRVDALFAFADSIEAKVKTAREKTEKLKQSILAKAFSGELVPTEAEIARREGRDYETAEFLLERIKKERGKSGKNQ</sequence>
<dbReference type="InterPro" id="IPR044946">
    <property type="entry name" value="Restrct_endonuc_typeI_TRD_sf"/>
</dbReference>
<keyword evidence="2" id="KW-0680">Restriction system</keyword>
<evidence type="ECO:0000256" key="1">
    <source>
        <dbReference type="ARBA" id="ARBA00010923"/>
    </source>
</evidence>
<keyword evidence="5" id="KW-0255">Endonuclease</keyword>
<dbReference type="InterPro" id="IPR000055">
    <property type="entry name" value="Restrct_endonuc_typeI_TRD"/>
</dbReference>
<keyword evidence="6" id="KW-1185">Reference proteome</keyword>
<keyword evidence="5" id="KW-0378">Hydrolase</keyword>
<protein>
    <submittedName>
        <fullName evidence="5">Restriction endonuclease subunit S</fullName>
        <ecNumber evidence="5">3.1.21.-</ecNumber>
    </submittedName>
</protein>
<dbReference type="CDD" id="cd17256">
    <property type="entry name" value="RMtype1_S_EcoJA65PI-TRD1-CR1_like"/>
    <property type="match status" value="1"/>
</dbReference>
<name>A0ABU2D3T2_9EURY</name>
<gene>
    <name evidence="5" type="ORF">RG963_12820</name>
</gene>
<keyword evidence="3" id="KW-0238">DNA-binding</keyword>
<dbReference type="GO" id="GO:0016787">
    <property type="term" value="F:hydrolase activity"/>
    <property type="evidence" value="ECO:0007669"/>
    <property type="project" value="UniProtKB-KW"/>
</dbReference>
<evidence type="ECO:0000256" key="2">
    <source>
        <dbReference type="ARBA" id="ARBA00022747"/>
    </source>
</evidence>
<evidence type="ECO:0000256" key="3">
    <source>
        <dbReference type="ARBA" id="ARBA00023125"/>
    </source>
</evidence>
<organism evidence="5 6">
    <name type="scientific">Methanosarcina baikalica</name>
    <dbReference type="NCBI Taxonomy" id="3073890"/>
    <lineage>
        <taxon>Archaea</taxon>
        <taxon>Methanobacteriati</taxon>
        <taxon>Methanobacteriota</taxon>
        <taxon>Stenosarchaea group</taxon>
        <taxon>Methanomicrobia</taxon>
        <taxon>Methanosarcinales</taxon>
        <taxon>Methanosarcinaceae</taxon>
        <taxon>Methanosarcina</taxon>
    </lineage>
</organism>